<keyword evidence="1" id="KW-1035">Host cytoplasm</keyword>
<dbReference type="InterPro" id="IPR023346">
    <property type="entry name" value="Lysozyme-like_dom_sf"/>
</dbReference>
<organism evidence="3 4">
    <name type="scientific">Enterobacter cloacae</name>
    <dbReference type="NCBI Taxonomy" id="550"/>
    <lineage>
        <taxon>Bacteria</taxon>
        <taxon>Pseudomonadati</taxon>
        <taxon>Pseudomonadota</taxon>
        <taxon>Gammaproteobacteria</taxon>
        <taxon>Enterobacterales</taxon>
        <taxon>Enterobacteriaceae</taxon>
        <taxon>Enterobacter</taxon>
        <taxon>Enterobacter cloacae complex</taxon>
    </lineage>
</organism>
<gene>
    <name evidence="3" type="ORF">DA103_21835</name>
</gene>
<evidence type="ECO:0000256" key="1">
    <source>
        <dbReference type="ARBA" id="ARBA00023200"/>
    </source>
</evidence>
<dbReference type="GO" id="GO:0031640">
    <property type="term" value="P:killing of cells of another organism"/>
    <property type="evidence" value="ECO:0007669"/>
    <property type="project" value="UniProtKB-KW"/>
</dbReference>
<name>A0A2T4XUY3_ENTCL</name>
<sequence length="112" mass="12674">MKGHALKISDAAIALIKNHQGLSLAKYRDEYGLWVIGYGHVIRDRETFNGLITPSEAEYLLHKDIQLCERLLRENMARPLTQQQHDALVLMLFSFGETSSLPQAVLQTVARV</sequence>
<proteinExistence type="inferred from homology"/>
<dbReference type="EMBL" id="PZPP01000020">
    <property type="protein sequence ID" value="PTM33726.1"/>
    <property type="molecule type" value="Genomic_DNA"/>
</dbReference>
<dbReference type="GO" id="GO:0042742">
    <property type="term" value="P:defense response to bacterium"/>
    <property type="evidence" value="ECO:0007669"/>
    <property type="project" value="UniProtKB-KW"/>
</dbReference>
<comment type="similarity">
    <text evidence="2">Belongs to the glycosyl hydrolase 24 family.</text>
</comment>
<accession>A0A2T4XUY3</accession>
<dbReference type="Gene3D" id="1.10.1740.240">
    <property type="match status" value="1"/>
</dbReference>
<keyword evidence="2" id="KW-0326">Glycosidase</keyword>
<dbReference type="InterPro" id="IPR051018">
    <property type="entry name" value="Bacteriophage_GH24"/>
</dbReference>
<dbReference type="OrthoDB" id="8141296at2"/>
<comment type="caution">
    <text evidence="3">The sequence shown here is derived from an EMBL/GenBank/DDBJ whole genome shotgun (WGS) entry which is preliminary data.</text>
</comment>
<dbReference type="Proteomes" id="UP000241614">
    <property type="component" value="Unassembled WGS sequence"/>
</dbReference>
<dbReference type="PANTHER" id="PTHR38107">
    <property type="match status" value="1"/>
</dbReference>
<dbReference type="GO" id="GO:0009253">
    <property type="term" value="P:peptidoglycan catabolic process"/>
    <property type="evidence" value="ECO:0007669"/>
    <property type="project" value="InterPro"/>
</dbReference>
<dbReference type="PANTHER" id="PTHR38107:SF3">
    <property type="entry name" value="LYSOZYME RRRD-RELATED"/>
    <property type="match status" value="1"/>
</dbReference>
<keyword evidence="2" id="KW-0378">Hydrolase</keyword>
<evidence type="ECO:0000313" key="3">
    <source>
        <dbReference type="EMBL" id="PTM33726.1"/>
    </source>
</evidence>
<keyword evidence="2" id="KW-0929">Antimicrobial</keyword>
<dbReference type="GO" id="GO:0016998">
    <property type="term" value="P:cell wall macromolecule catabolic process"/>
    <property type="evidence" value="ECO:0007669"/>
    <property type="project" value="InterPro"/>
</dbReference>
<dbReference type="InterPro" id="IPR033907">
    <property type="entry name" value="Endolysin_autolysin"/>
</dbReference>
<dbReference type="InterPro" id="IPR002196">
    <property type="entry name" value="Glyco_hydro_24"/>
</dbReference>
<evidence type="ECO:0000256" key="2">
    <source>
        <dbReference type="RuleBase" id="RU003788"/>
    </source>
</evidence>
<dbReference type="RefSeq" id="WP_049005586.1">
    <property type="nucleotide sequence ID" value="NZ_JUZJ01000104.1"/>
</dbReference>
<protein>
    <recommendedName>
        <fullName evidence="2">Lysozyme</fullName>
        <ecNumber evidence="2">3.2.1.17</ecNumber>
    </recommendedName>
</protein>
<dbReference type="GO" id="GO:0003796">
    <property type="term" value="F:lysozyme activity"/>
    <property type="evidence" value="ECO:0007669"/>
    <property type="project" value="UniProtKB-EC"/>
</dbReference>
<keyword evidence="2" id="KW-0081">Bacteriolytic enzyme</keyword>
<dbReference type="SUPFAM" id="SSF53955">
    <property type="entry name" value="Lysozyme-like"/>
    <property type="match status" value="1"/>
</dbReference>
<evidence type="ECO:0000313" key="4">
    <source>
        <dbReference type="Proteomes" id="UP000241614"/>
    </source>
</evidence>
<dbReference type="CDD" id="cd00737">
    <property type="entry name" value="lyz_endolysin_autolysin"/>
    <property type="match status" value="1"/>
</dbReference>
<dbReference type="AlphaFoldDB" id="A0A2T4XUY3"/>
<dbReference type="EC" id="3.2.1.17" evidence="2"/>
<dbReference type="Pfam" id="PF00959">
    <property type="entry name" value="Phage_lysozyme"/>
    <property type="match status" value="1"/>
</dbReference>
<comment type="catalytic activity">
    <reaction evidence="2">
        <text>Hydrolysis of (1-&gt;4)-beta-linkages between N-acetylmuramic acid and N-acetyl-D-glucosamine residues in a peptidoglycan and between N-acetyl-D-glucosamine residues in chitodextrins.</text>
        <dbReference type="EC" id="3.2.1.17"/>
    </reaction>
</comment>
<reference evidence="3 4" key="1">
    <citation type="submission" date="2018-04" db="EMBL/GenBank/DDBJ databases">
        <title>Genome sequencing reveals highly heavy metal resistance and biotechnology application of the novel Enterobacter cloacae amazonensis isolated from wastewater river in Manaus - Amazonas.</title>
        <authorList>
            <person name="Astolfi M.C.T."/>
            <person name="Carvalho E.B.D.S."/>
            <person name="Lacerda L.B."/>
            <person name="Pinto M.V."/>
            <person name="Nogueira V.B."/>
            <person name="Barros A.M."/>
            <person name="Astolfi-Filho S."/>
        </authorList>
    </citation>
    <scope>NUCLEOTIDE SEQUENCE [LARGE SCALE GENOMIC DNA]</scope>
    <source>
        <strain evidence="4">amazonensis</strain>
    </source>
</reference>